<dbReference type="AlphaFoldDB" id="M3AUZ2"/>
<dbReference type="VEuPathDB" id="FungiDB:MYCFIDRAFT_176324"/>
<accession>M3AUZ2</accession>
<dbReference type="KEGG" id="pfj:MYCFIDRAFT_176324"/>
<organism evidence="1 2">
    <name type="scientific">Pseudocercospora fijiensis (strain CIRAD86)</name>
    <name type="common">Black leaf streak disease fungus</name>
    <name type="synonym">Mycosphaerella fijiensis</name>
    <dbReference type="NCBI Taxonomy" id="383855"/>
    <lineage>
        <taxon>Eukaryota</taxon>
        <taxon>Fungi</taxon>
        <taxon>Dikarya</taxon>
        <taxon>Ascomycota</taxon>
        <taxon>Pezizomycotina</taxon>
        <taxon>Dothideomycetes</taxon>
        <taxon>Dothideomycetidae</taxon>
        <taxon>Mycosphaerellales</taxon>
        <taxon>Mycosphaerellaceae</taxon>
        <taxon>Pseudocercospora</taxon>
    </lineage>
</organism>
<dbReference type="Proteomes" id="UP000016932">
    <property type="component" value="Unassembled WGS sequence"/>
</dbReference>
<reference evidence="1 2" key="1">
    <citation type="journal article" date="2012" name="PLoS Pathog.">
        <title>Diverse lifestyles and strategies of plant pathogenesis encoded in the genomes of eighteen Dothideomycetes fungi.</title>
        <authorList>
            <person name="Ohm R.A."/>
            <person name="Feau N."/>
            <person name="Henrissat B."/>
            <person name="Schoch C.L."/>
            <person name="Horwitz B.A."/>
            <person name="Barry K.W."/>
            <person name="Condon B.J."/>
            <person name="Copeland A.C."/>
            <person name="Dhillon B."/>
            <person name="Glaser F."/>
            <person name="Hesse C.N."/>
            <person name="Kosti I."/>
            <person name="LaButti K."/>
            <person name="Lindquist E.A."/>
            <person name="Lucas S."/>
            <person name="Salamov A.A."/>
            <person name="Bradshaw R.E."/>
            <person name="Ciuffetti L."/>
            <person name="Hamelin R.C."/>
            <person name="Kema G.H.J."/>
            <person name="Lawrence C."/>
            <person name="Scott J.A."/>
            <person name="Spatafora J.W."/>
            <person name="Turgeon B.G."/>
            <person name="de Wit P.J.G.M."/>
            <person name="Zhong S."/>
            <person name="Goodwin S.B."/>
            <person name="Grigoriev I.V."/>
        </authorList>
    </citation>
    <scope>NUCLEOTIDE SEQUENCE [LARGE SCALE GENOMIC DNA]</scope>
    <source>
        <strain evidence="1 2">CIRAD86</strain>
    </source>
</reference>
<sequence length="713" mass="80911">MSLRFRSSANVLKCCSWSNMDGRNAYHRAVPSWWSRLSAELRLIRREPATRVLGHHCITVIFHPHPHPSIYTCQTELATVRHVCHSRDAAGNGRLTVNVGPPTTDHRPPTPEAYIMLCSERRFTSHFDMSSLAPIARIYSPVVSRTNTPVHCIHSFADDSPYVHHLPLTSREPVRAGLPPSLEATSTLYFIKRVWLQLSGMDAGCWQRWARLHRPSLRLSIFWPIATLQCGATSTRNGPCTGFDDDEGAEPDIEGTRHGGGMIGIRETRFHNPARSHFFRTVPAPPTWCHVIVLSPTLQQSMHENESNDNITWHLALLCEPKSNHIATTSRHCTRSQMYPQTCSLLIKAYFARARLVQTLSASDAAQNRRSAFNSVHVVGLSEHQDSLYYTTEATIFQDRNSPYAPLTGSAPTTWGPYLADIHHLYTTRTLLVTDPYLLRIGRFDLIRTSPLANDILPAISDQFPLIPLLQSSVWTSIYECLDAVGAYCLFLSDVSSLAHMSLMHCESQCLASCKHTQRFGRHSHFASPSSKISFLFPCINYQVVRHYQSCVLTSRTIMASIIDRIEQKNCSTCIRVKRLDGMNDHRCSAHPTKDPRKHLKISQFGQTKMNFHEQIRIETHSRRLVKAAAVYLPRHPAGQREMVLDLDQTQDELISTDDALRNRYLHSIIRYHLLINQSIISHTPIPKSPTPRSKTKFHRHHAILVSCSKYFP</sequence>
<dbReference type="RefSeq" id="XP_007928307.1">
    <property type="nucleotide sequence ID" value="XM_007930116.1"/>
</dbReference>
<evidence type="ECO:0000313" key="1">
    <source>
        <dbReference type="EMBL" id="EME80978.1"/>
    </source>
</evidence>
<keyword evidence="2" id="KW-1185">Reference proteome</keyword>
<proteinExistence type="predicted"/>
<evidence type="ECO:0000313" key="2">
    <source>
        <dbReference type="Proteomes" id="UP000016932"/>
    </source>
</evidence>
<protein>
    <submittedName>
        <fullName evidence="1">Uncharacterized protein</fullName>
    </submittedName>
</protein>
<dbReference type="GeneID" id="19333538"/>
<dbReference type="HOGENOM" id="CLU_387382_0_0_1"/>
<dbReference type="EMBL" id="KB446560">
    <property type="protein sequence ID" value="EME80978.1"/>
    <property type="molecule type" value="Genomic_DNA"/>
</dbReference>
<gene>
    <name evidence="1" type="ORF">MYCFIDRAFT_176324</name>
</gene>
<name>M3AUZ2_PSEFD</name>